<organism evidence="1 2">
    <name type="scientific">Brassica cretica</name>
    <name type="common">Mustard</name>
    <dbReference type="NCBI Taxonomy" id="69181"/>
    <lineage>
        <taxon>Eukaryota</taxon>
        <taxon>Viridiplantae</taxon>
        <taxon>Streptophyta</taxon>
        <taxon>Embryophyta</taxon>
        <taxon>Tracheophyta</taxon>
        <taxon>Spermatophyta</taxon>
        <taxon>Magnoliopsida</taxon>
        <taxon>eudicotyledons</taxon>
        <taxon>Gunneridae</taxon>
        <taxon>Pentapetalae</taxon>
        <taxon>rosids</taxon>
        <taxon>malvids</taxon>
        <taxon>Brassicales</taxon>
        <taxon>Brassicaceae</taxon>
        <taxon>Brassiceae</taxon>
        <taxon>Brassica</taxon>
    </lineage>
</organism>
<reference evidence="1 2" key="1">
    <citation type="journal article" date="2020" name="BMC Genomics">
        <title>Intraspecific diversification of the crop wild relative Brassica cretica Lam. using demographic model selection.</title>
        <authorList>
            <person name="Kioukis A."/>
            <person name="Michalopoulou V.A."/>
            <person name="Briers L."/>
            <person name="Pirintsos S."/>
            <person name="Studholme D.J."/>
            <person name="Pavlidis P."/>
            <person name="Sarris P.F."/>
        </authorList>
    </citation>
    <scope>NUCLEOTIDE SEQUENCE [LARGE SCALE GENOMIC DNA]</scope>
    <source>
        <strain evidence="2">cv. PFS-1207/04</strain>
    </source>
</reference>
<name>A0ABQ7D4B3_BRACR</name>
<dbReference type="EMBL" id="QGKV02000759">
    <property type="protein sequence ID" value="KAF3565860.1"/>
    <property type="molecule type" value="Genomic_DNA"/>
</dbReference>
<evidence type="ECO:0008006" key="3">
    <source>
        <dbReference type="Google" id="ProtNLM"/>
    </source>
</evidence>
<proteinExistence type="predicted"/>
<protein>
    <recommendedName>
        <fullName evidence="3">Ubiquitin-like domain-containing protein</fullName>
    </recommendedName>
</protein>
<gene>
    <name evidence="1" type="ORF">DY000_02018610</name>
</gene>
<comment type="caution">
    <text evidence="1">The sequence shown here is derived from an EMBL/GenBank/DDBJ whole genome shotgun (WGS) entry which is preliminary data.</text>
</comment>
<dbReference type="Proteomes" id="UP000266723">
    <property type="component" value="Unassembled WGS sequence"/>
</dbReference>
<sequence length="60" mass="7134">MVLFRLDGVGVGSRQRREDWEMRLGLDKGDGVVLFVREETREDGNERRCDCLCEMRREKM</sequence>
<evidence type="ECO:0000313" key="1">
    <source>
        <dbReference type="EMBL" id="KAF3565860.1"/>
    </source>
</evidence>
<accession>A0ABQ7D4B3</accession>
<evidence type="ECO:0000313" key="2">
    <source>
        <dbReference type="Proteomes" id="UP000266723"/>
    </source>
</evidence>
<keyword evidence="2" id="KW-1185">Reference proteome</keyword>